<evidence type="ECO:0000259" key="8">
    <source>
        <dbReference type="PROSITE" id="PS50071"/>
    </source>
</evidence>
<keyword evidence="3 5" id="KW-0371">Homeobox</keyword>
<comment type="subcellular location">
    <subcellularLocation>
        <location evidence="1 5 6">Nucleus</location>
    </subcellularLocation>
</comment>
<evidence type="ECO:0000313" key="10">
    <source>
        <dbReference type="Proteomes" id="UP000311919"/>
    </source>
</evidence>
<feature type="compositionally biased region" description="Basic and acidic residues" evidence="7">
    <location>
        <begin position="875"/>
        <end position="892"/>
    </location>
</feature>
<dbReference type="GO" id="GO:0030154">
    <property type="term" value="P:cell differentiation"/>
    <property type="evidence" value="ECO:0007669"/>
    <property type="project" value="TreeGrafter"/>
</dbReference>
<evidence type="ECO:0000256" key="4">
    <source>
        <dbReference type="ARBA" id="ARBA00023242"/>
    </source>
</evidence>
<dbReference type="PANTHER" id="PTHR24340:SF32">
    <property type="entry name" value="HOMEOBOX PROTEIN NKX-2.3"/>
    <property type="match status" value="1"/>
</dbReference>
<accession>A0A4Z2DQY5</accession>
<evidence type="ECO:0000256" key="1">
    <source>
        <dbReference type="ARBA" id="ARBA00004123"/>
    </source>
</evidence>
<feature type="region of interest" description="Disordered" evidence="7">
    <location>
        <begin position="875"/>
        <end position="905"/>
    </location>
</feature>
<dbReference type="Pfam" id="PF00046">
    <property type="entry name" value="Homeodomain"/>
    <property type="match status" value="1"/>
</dbReference>
<dbReference type="InterPro" id="IPR017970">
    <property type="entry name" value="Homeobox_CS"/>
</dbReference>
<feature type="compositionally biased region" description="Low complexity" evidence="7">
    <location>
        <begin position="307"/>
        <end position="320"/>
    </location>
</feature>
<dbReference type="InterPro" id="IPR001356">
    <property type="entry name" value="HD"/>
</dbReference>
<feature type="DNA-binding region" description="Homeobox" evidence="5">
    <location>
        <begin position="345"/>
        <end position="404"/>
    </location>
</feature>
<evidence type="ECO:0000256" key="5">
    <source>
        <dbReference type="PROSITE-ProRule" id="PRU00108"/>
    </source>
</evidence>
<dbReference type="InterPro" id="IPR009057">
    <property type="entry name" value="Homeodomain-like_sf"/>
</dbReference>
<dbReference type="PROSITE" id="PS00027">
    <property type="entry name" value="HOMEOBOX_1"/>
    <property type="match status" value="1"/>
</dbReference>
<dbReference type="InterPro" id="IPR050394">
    <property type="entry name" value="Homeobox_NK-like"/>
</dbReference>
<evidence type="ECO:0000256" key="3">
    <source>
        <dbReference type="ARBA" id="ARBA00023155"/>
    </source>
</evidence>
<dbReference type="OrthoDB" id="3137333at2759"/>
<evidence type="ECO:0000256" key="7">
    <source>
        <dbReference type="SAM" id="MobiDB-lite"/>
    </source>
</evidence>
<keyword evidence="4 5" id="KW-0539">Nucleus</keyword>
<evidence type="ECO:0000256" key="2">
    <source>
        <dbReference type="ARBA" id="ARBA00023125"/>
    </source>
</evidence>
<evidence type="ECO:0000256" key="6">
    <source>
        <dbReference type="RuleBase" id="RU000682"/>
    </source>
</evidence>
<comment type="caution">
    <text evidence="9">The sequence shown here is derived from an EMBL/GenBank/DDBJ whole genome shotgun (WGS) entry which is preliminary data.</text>
</comment>
<protein>
    <submittedName>
        <fullName evidence="9">Homeobox protein</fullName>
    </submittedName>
</protein>
<dbReference type="CDD" id="cd00086">
    <property type="entry name" value="homeodomain"/>
    <property type="match status" value="1"/>
</dbReference>
<dbReference type="SMART" id="SM00389">
    <property type="entry name" value="HOX"/>
    <property type="match status" value="1"/>
</dbReference>
<dbReference type="EMBL" id="SKCS01000064">
    <property type="protein sequence ID" value="TNN18787.1"/>
    <property type="molecule type" value="Genomic_DNA"/>
</dbReference>
<evidence type="ECO:0000313" key="9">
    <source>
        <dbReference type="EMBL" id="TNN18787.1"/>
    </source>
</evidence>
<dbReference type="GO" id="GO:0000981">
    <property type="term" value="F:DNA-binding transcription factor activity, RNA polymerase II-specific"/>
    <property type="evidence" value="ECO:0007669"/>
    <property type="project" value="InterPro"/>
</dbReference>
<sequence>MLTVPPESNLIKHTDDYYHNLHNNSLINLNLQQQHQVNPSNSFLNDSLNSKQKFIEIVEHGHLNNTAIINTLVNEIDASKDNRECLTPITAKVTPVSFSESHYHYQLHEDQLHQQGIECQDNSCAISLSLDSSASNSASLLSSSSSLLLHTDYIPSVDNNNETLFNTNKFINHIHNNYKYPLNNFPFSRDYSSSKLTEPNNEFNRFIINSDMLQTTNDHSKIEQSNNAELTEINRIHDEQLFYRQPLSTNHHHRHDQIINDYQNLESDTSQLNVVHSNSDQRNHYYSNNYYFHSQNNSSIDDDDHNNSSNKLILNNNNNSELDKNDLQLMKNRKSDFFLIRQRNRRKPRILFSQTQIFELERRFKQQRYLSAQEREQMANNLKMSAQQVKIWFQNRRYKLKRQVQDKSLEEASALHHHLSSYSIPLLQQSTELCNHGSSITNSALYNIVNKVDDVYHHIENHAHIPKLHTYEWANIFTQTYNHTITTNTSNTTTTITSNNTNKINENIYRSLEPELPIKIFNPSSDFNEKRSSKHSHRFSSLPDCSDTKLFPYQFNENNIEDLSYPTDQIKSTLPTVLPLSRTHQFHSTLDSNFMSTYCGENFAHPNVSSTELQYTHKQNNIDNAVVANNLNNNNNNCQSNYSYNQYYSHNDVAENSNCNGDTSEADLSISVLNSFKNQPNQSLNNFYNSDLCDNYCTLKKRLHSSLLPSFSQLTSTVGTTTTSTTTTAATPALTLFSAAAAAAAMVAETSNPTEKYMKGEQFHSRTDWFTNKLFFASNLASSHPHNELMLSSRDEVNKTFSISHNNEYVQELKEYKEKIENSHQENQELPHCMTKFDLEYQTVLNVAKAAFHCENMIMNRTQHQLLNNTPMETNEHHDRQTISSYDKKQIDSNEEELNNYHQYP</sequence>
<dbReference type="SUPFAM" id="SSF46689">
    <property type="entry name" value="Homeodomain-like"/>
    <property type="match status" value="1"/>
</dbReference>
<reference evidence="9 10" key="1">
    <citation type="submission" date="2019-03" db="EMBL/GenBank/DDBJ databases">
        <title>An improved genome assembly of the fluke Schistosoma japonicum.</title>
        <authorList>
            <person name="Hu W."/>
            <person name="Luo F."/>
            <person name="Yin M."/>
            <person name="Mo X."/>
            <person name="Sun C."/>
            <person name="Wu Q."/>
            <person name="Zhu B."/>
            <person name="Xiang M."/>
            <person name="Wang J."/>
            <person name="Wang Y."/>
            <person name="Zhang T."/>
            <person name="Xu B."/>
            <person name="Zheng H."/>
            <person name="Feng Z."/>
        </authorList>
    </citation>
    <scope>NUCLEOTIDE SEQUENCE [LARGE SCALE GENOMIC DNA]</scope>
    <source>
        <strain evidence="9">HuSjv2</strain>
        <tissue evidence="9">Worms</tissue>
    </source>
</reference>
<dbReference type="STRING" id="6182.A0A4Z2DQY5"/>
<feature type="domain" description="Homeobox" evidence="8">
    <location>
        <begin position="343"/>
        <end position="403"/>
    </location>
</feature>
<dbReference type="AlphaFoldDB" id="A0A4Z2DQY5"/>
<name>A0A4Z2DQY5_SCHJA</name>
<dbReference type="Gene3D" id="1.10.10.60">
    <property type="entry name" value="Homeodomain-like"/>
    <property type="match status" value="1"/>
</dbReference>
<dbReference type="GO" id="GO:0000978">
    <property type="term" value="F:RNA polymerase II cis-regulatory region sequence-specific DNA binding"/>
    <property type="evidence" value="ECO:0007669"/>
    <property type="project" value="TreeGrafter"/>
</dbReference>
<dbReference type="Proteomes" id="UP000311919">
    <property type="component" value="Unassembled WGS sequence"/>
</dbReference>
<keyword evidence="2 5" id="KW-0238">DNA-binding</keyword>
<proteinExistence type="predicted"/>
<organism evidence="9 10">
    <name type="scientific">Schistosoma japonicum</name>
    <name type="common">Blood fluke</name>
    <dbReference type="NCBI Taxonomy" id="6182"/>
    <lineage>
        <taxon>Eukaryota</taxon>
        <taxon>Metazoa</taxon>
        <taxon>Spiralia</taxon>
        <taxon>Lophotrochozoa</taxon>
        <taxon>Platyhelminthes</taxon>
        <taxon>Trematoda</taxon>
        <taxon>Digenea</taxon>
        <taxon>Strigeidida</taxon>
        <taxon>Schistosomatoidea</taxon>
        <taxon>Schistosomatidae</taxon>
        <taxon>Schistosoma</taxon>
    </lineage>
</organism>
<feature type="region of interest" description="Disordered" evidence="7">
    <location>
        <begin position="296"/>
        <end position="321"/>
    </location>
</feature>
<dbReference type="GO" id="GO:0005634">
    <property type="term" value="C:nucleus"/>
    <property type="evidence" value="ECO:0007669"/>
    <property type="project" value="UniProtKB-SubCell"/>
</dbReference>
<gene>
    <name evidence="9" type="ORF">EWB00_009806</name>
</gene>
<dbReference type="PANTHER" id="PTHR24340">
    <property type="entry name" value="HOMEOBOX PROTEIN NKX"/>
    <property type="match status" value="1"/>
</dbReference>
<dbReference type="PROSITE" id="PS50071">
    <property type="entry name" value="HOMEOBOX_2"/>
    <property type="match status" value="1"/>
</dbReference>
<keyword evidence="10" id="KW-1185">Reference proteome</keyword>